<feature type="domain" description="ABC transporter" evidence="4">
    <location>
        <begin position="4"/>
        <end position="235"/>
    </location>
</feature>
<keyword evidence="2" id="KW-0547">Nucleotide-binding</keyword>
<evidence type="ECO:0000256" key="2">
    <source>
        <dbReference type="ARBA" id="ARBA00022741"/>
    </source>
</evidence>
<dbReference type="InterPro" id="IPR017871">
    <property type="entry name" value="ABC_transporter-like_CS"/>
</dbReference>
<dbReference type="CDD" id="cd03301">
    <property type="entry name" value="ABC_MalK_N"/>
    <property type="match status" value="1"/>
</dbReference>
<dbReference type="GO" id="GO:0016887">
    <property type="term" value="F:ATP hydrolysis activity"/>
    <property type="evidence" value="ECO:0007669"/>
    <property type="project" value="InterPro"/>
</dbReference>
<proteinExistence type="predicted"/>
<dbReference type="Gene3D" id="3.40.50.300">
    <property type="entry name" value="P-loop containing nucleotide triphosphate hydrolases"/>
    <property type="match status" value="1"/>
</dbReference>
<keyword evidence="1" id="KW-0813">Transport</keyword>
<dbReference type="GO" id="GO:0140359">
    <property type="term" value="F:ABC-type transporter activity"/>
    <property type="evidence" value="ECO:0007669"/>
    <property type="project" value="InterPro"/>
</dbReference>
<dbReference type="PANTHER" id="PTHR43875:SF1">
    <property type="entry name" value="OSMOPROTECTIVE COMPOUNDS UPTAKE ATP-BINDING PROTEIN GGTA"/>
    <property type="match status" value="1"/>
</dbReference>
<sequence>MTAITLNRLDKTYPAGNKAVDSLSLDIEDGEFMVLVGPSGCGKSTALRMVAGLEEITGGELRIGDRLMNRTPARDRDVAMVFQSYALYPHLSVRQNIGFGLTLRKVAKSEIRKRVDEVAEILGLQDYLERKPRNLSGGQRQRVAMGRAIVREPQAFLMDEPLSNLDAKLRVSMRASLSQLHERLGVTTVYVTHDQVEAMTLGDRVCVLREGKLQQVDTPQSLFDNPVNLFVAGFIGSPAMNFVTAKLVRDDGPHAAFADFKLPIPAETLAAKPGLDDYFGGDVILGVRPSDFEDASQANADWARIHAKAELTEELGSEINAIFSIDAPPVRHKDATDLAQDATDGDDAATLPLGDDKAMWTARVNARSRIQPGQNIELAVDNRSLHFFDPTSGLAIGHRDN</sequence>
<dbReference type="InterPro" id="IPR003593">
    <property type="entry name" value="AAA+_ATPase"/>
</dbReference>
<dbReference type="GO" id="GO:0055052">
    <property type="term" value="C:ATP-binding cassette (ABC) transporter complex, substrate-binding subunit-containing"/>
    <property type="evidence" value="ECO:0007669"/>
    <property type="project" value="TreeGrafter"/>
</dbReference>
<evidence type="ECO:0000256" key="1">
    <source>
        <dbReference type="ARBA" id="ARBA00022448"/>
    </source>
</evidence>
<dbReference type="NCBIfam" id="NF008653">
    <property type="entry name" value="PRK11650.1"/>
    <property type="match status" value="1"/>
</dbReference>
<dbReference type="PROSITE" id="PS50893">
    <property type="entry name" value="ABC_TRANSPORTER_2"/>
    <property type="match status" value="1"/>
</dbReference>
<dbReference type="Gene3D" id="2.40.50.140">
    <property type="entry name" value="Nucleic acid-binding proteins"/>
    <property type="match status" value="1"/>
</dbReference>
<dbReference type="GO" id="GO:0005524">
    <property type="term" value="F:ATP binding"/>
    <property type="evidence" value="ECO:0007669"/>
    <property type="project" value="UniProtKB-KW"/>
</dbReference>
<protein>
    <submittedName>
        <fullName evidence="5">Carbohydrate ABC transporter ATP-binding protein (CUT1 family)</fullName>
    </submittedName>
</protein>
<gene>
    <name evidence="5" type="ORF">FB559_1812</name>
</gene>
<evidence type="ECO:0000313" key="6">
    <source>
        <dbReference type="Proteomes" id="UP000316096"/>
    </source>
</evidence>
<dbReference type="Proteomes" id="UP000316096">
    <property type="component" value="Unassembled WGS sequence"/>
</dbReference>
<name>A0A543CGQ7_9ACTN</name>
<dbReference type="EMBL" id="VFOZ01000001">
    <property type="protein sequence ID" value="TQL96286.1"/>
    <property type="molecule type" value="Genomic_DNA"/>
</dbReference>
<evidence type="ECO:0000256" key="3">
    <source>
        <dbReference type="ARBA" id="ARBA00022840"/>
    </source>
</evidence>
<dbReference type="OrthoDB" id="7838608at2"/>
<organism evidence="5 6">
    <name type="scientific">Actinoallomurus bryophytorum</name>
    <dbReference type="NCBI Taxonomy" id="1490222"/>
    <lineage>
        <taxon>Bacteria</taxon>
        <taxon>Bacillati</taxon>
        <taxon>Actinomycetota</taxon>
        <taxon>Actinomycetes</taxon>
        <taxon>Streptosporangiales</taxon>
        <taxon>Thermomonosporaceae</taxon>
        <taxon>Actinoallomurus</taxon>
    </lineage>
</organism>
<keyword evidence="6" id="KW-1185">Reference proteome</keyword>
<dbReference type="FunFam" id="3.40.50.300:FF:000042">
    <property type="entry name" value="Maltose/maltodextrin ABC transporter, ATP-binding protein"/>
    <property type="match status" value="1"/>
</dbReference>
<dbReference type="PANTHER" id="PTHR43875">
    <property type="entry name" value="MALTODEXTRIN IMPORT ATP-BINDING PROTEIN MSMX"/>
    <property type="match status" value="1"/>
</dbReference>
<dbReference type="InterPro" id="IPR047641">
    <property type="entry name" value="ABC_transpr_MalK/UgpC-like"/>
</dbReference>
<dbReference type="Pfam" id="PF17912">
    <property type="entry name" value="OB_MalK"/>
    <property type="match status" value="1"/>
</dbReference>
<dbReference type="GO" id="GO:0008643">
    <property type="term" value="P:carbohydrate transport"/>
    <property type="evidence" value="ECO:0007669"/>
    <property type="project" value="InterPro"/>
</dbReference>
<dbReference type="AlphaFoldDB" id="A0A543CGQ7"/>
<dbReference type="SUPFAM" id="SSF50331">
    <property type="entry name" value="MOP-like"/>
    <property type="match status" value="1"/>
</dbReference>
<dbReference type="PROSITE" id="PS00211">
    <property type="entry name" value="ABC_TRANSPORTER_1"/>
    <property type="match status" value="1"/>
</dbReference>
<dbReference type="Pfam" id="PF00005">
    <property type="entry name" value="ABC_tran"/>
    <property type="match status" value="1"/>
</dbReference>
<comment type="caution">
    <text evidence="5">The sequence shown here is derived from an EMBL/GenBank/DDBJ whole genome shotgun (WGS) entry which is preliminary data.</text>
</comment>
<dbReference type="SMART" id="SM00382">
    <property type="entry name" value="AAA"/>
    <property type="match status" value="1"/>
</dbReference>
<evidence type="ECO:0000313" key="5">
    <source>
        <dbReference type="EMBL" id="TQL96286.1"/>
    </source>
</evidence>
<dbReference type="InterPro" id="IPR012340">
    <property type="entry name" value="NA-bd_OB-fold"/>
</dbReference>
<dbReference type="RefSeq" id="WP_141955160.1">
    <property type="nucleotide sequence ID" value="NZ_VFOZ01000001.1"/>
</dbReference>
<keyword evidence="3 5" id="KW-0067">ATP-binding</keyword>
<dbReference type="InterPro" id="IPR027417">
    <property type="entry name" value="P-loop_NTPase"/>
</dbReference>
<reference evidence="5 6" key="1">
    <citation type="submission" date="2019-06" db="EMBL/GenBank/DDBJ databases">
        <title>Sequencing the genomes of 1000 actinobacteria strains.</title>
        <authorList>
            <person name="Klenk H.-P."/>
        </authorList>
    </citation>
    <scope>NUCLEOTIDE SEQUENCE [LARGE SCALE GENOMIC DNA]</scope>
    <source>
        <strain evidence="5 6">DSM 102200</strain>
    </source>
</reference>
<dbReference type="SUPFAM" id="SSF52540">
    <property type="entry name" value="P-loop containing nucleoside triphosphate hydrolases"/>
    <property type="match status" value="1"/>
</dbReference>
<dbReference type="InterPro" id="IPR015855">
    <property type="entry name" value="ABC_transpr_MalK-like"/>
</dbReference>
<dbReference type="InterPro" id="IPR003439">
    <property type="entry name" value="ABC_transporter-like_ATP-bd"/>
</dbReference>
<evidence type="ECO:0000259" key="4">
    <source>
        <dbReference type="PROSITE" id="PS50893"/>
    </source>
</evidence>
<dbReference type="InterPro" id="IPR040582">
    <property type="entry name" value="OB_MalK-like"/>
</dbReference>
<accession>A0A543CGQ7</accession>
<dbReference type="InterPro" id="IPR008995">
    <property type="entry name" value="Mo/tungstate-bd_C_term_dom"/>
</dbReference>
<dbReference type="Gene3D" id="2.40.50.100">
    <property type="match status" value="1"/>
</dbReference>